<organism evidence="1 2">
    <name type="scientific">Xenorhabdus khoisanae</name>
    <dbReference type="NCBI Taxonomy" id="880157"/>
    <lineage>
        <taxon>Bacteria</taxon>
        <taxon>Pseudomonadati</taxon>
        <taxon>Pseudomonadota</taxon>
        <taxon>Gammaproteobacteria</taxon>
        <taxon>Enterobacterales</taxon>
        <taxon>Morganellaceae</taxon>
        <taxon>Xenorhabdus</taxon>
    </lineage>
</organism>
<evidence type="ECO:0000313" key="1">
    <source>
        <dbReference type="EMBL" id="KMJ43735.1"/>
    </source>
</evidence>
<protein>
    <submittedName>
        <fullName evidence="1">Uncharacterized protein</fullName>
    </submittedName>
</protein>
<gene>
    <name evidence="1" type="ORF">AB204_18065</name>
</gene>
<accession>A0A0J5IKN3</accession>
<name>A0A0J5IKN3_9GAMM</name>
<proteinExistence type="predicted"/>
<comment type="caution">
    <text evidence="1">The sequence shown here is derived from an EMBL/GenBank/DDBJ whole genome shotgun (WGS) entry which is preliminary data.</text>
</comment>
<sequence length="116" mass="13685">MITKNHPDHFMPQKLFNNIKELLNKYNINSIRLCCCYLCYLGETGFAQKFANLTQKPVKASMGKLIGTKANYSDLLLNHRMLFLKKPQHPIQVDNNRHHDIDVTSNRFIWFYPQNM</sequence>
<reference evidence="1 2" key="1">
    <citation type="submission" date="2015-06" db="EMBL/GenBank/DDBJ databases">
        <title>Draft Whole-Genome Sequence of the Entomopathogenic Bacterium Xenorhabdus khoisanae.</title>
        <authorList>
            <person name="Naidoo S."/>
            <person name="Featherston J."/>
            <person name="Gray V.M."/>
        </authorList>
    </citation>
    <scope>NUCLEOTIDE SEQUENCE [LARGE SCALE GENOMIC DNA]</scope>
    <source>
        <strain evidence="1 2">MCB</strain>
    </source>
</reference>
<dbReference type="Proteomes" id="UP000036277">
    <property type="component" value="Unassembled WGS sequence"/>
</dbReference>
<dbReference type="PATRIC" id="fig|880157.4.peg.3879"/>
<keyword evidence="2" id="KW-1185">Reference proteome</keyword>
<dbReference type="EMBL" id="LFCV01000149">
    <property type="protein sequence ID" value="KMJ43735.1"/>
    <property type="molecule type" value="Genomic_DNA"/>
</dbReference>
<dbReference type="OrthoDB" id="6443802at2"/>
<dbReference type="AlphaFoldDB" id="A0A0J5IKN3"/>
<evidence type="ECO:0000313" key="2">
    <source>
        <dbReference type="Proteomes" id="UP000036277"/>
    </source>
</evidence>
<dbReference type="RefSeq" id="WP_047964764.1">
    <property type="nucleotide sequence ID" value="NZ_CAWMBG010000149.1"/>
</dbReference>